<dbReference type="AlphaFoldDB" id="A0AAN8E7I0"/>
<dbReference type="Proteomes" id="UP001316803">
    <property type="component" value="Unassembled WGS sequence"/>
</dbReference>
<dbReference type="EMBL" id="JAKLMC020000062">
    <property type="protein sequence ID" value="KAK5947864.1"/>
    <property type="molecule type" value="Genomic_DNA"/>
</dbReference>
<reference evidence="1 2" key="1">
    <citation type="submission" date="2022-12" db="EMBL/GenBank/DDBJ databases">
        <title>Genomic features and morphological characterization of a novel Knufia sp. strain isolated from spacecraft assembly facility.</title>
        <authorList>
            <person name="Teixeira M."/>
            <person name="Chander A.M."/>
            <person name="Stajich J.E."/>
            <person name="Venkateswaran K."/>
        </authorList>
    </citation>
    <scope>NUCLEOTIDE SEQUENCE [LARGE SCALE GENOMIC DNA]</scope>
    <source>
        <strain evidence="1 2">FJI-L2-BK-P2</strain>
    </source>
</reference>
<comment type="caution">
    <text evidence="1">The sequence shown here is derived from an EMBL/GenBank/DDBJ whole genome shotgun (WGS) entry which is preliminary data.</text>
</comment>
<accession>A0AAN8E7I0</accession>
<evidence type="ECO:0000313" key="1">
    <source>
        <dbReference type="EMBL" id="KAK5947864.1"/>
    </source>
</evidence>
<gene>
    <name evidence="1" type="ORF">OHC33_011129</name>
</gene>
<sequence>MPSFATFESIFRKNIPSWGKLVAFDLGTENVDYNQIYEVGFMNFVVFDPATQRPARDTPWPFPEAAWPFPVTFFKHHQRLELGLCAGCFQMRMRANCDGSMTLEPVHNNGTCWLHTQAQRTTCIEAVVDGQEGVPLYAWIQDLVRAILLKTFGNICMDKSVLIRSSSRADARTFSFRIANLYVPFRNTSGPVESIYDFALNVFNSYQPAILYDHSRSNRCFYSSDPEVHPEHPSDQTKRSIAESLRYKMCDGTLLTIKQMNQVSDTYAALTTAKVQHSFEASDWDAERILAWQAHGMDFVRPLFESKASADHRELHARIVRQQQEATDSAGSNWRLGVFDTNTDSGKPKEGTLAAEWAALGDEYVDDGGEGELDIRIPIRTFTLEEMSEYPVNRGPFSH</sequence>
<proteinExistence type="predicted"/>
<name>A0AAN8E7I0_9EURO</name>
<organism evidence="1 2">
    <name type="scientific">Knufia fluminis</name>
    <dbReference type="NCBI Taxonomy" id="191047"/>
    <lineage>
        <taxon>Eukaryota</taxon>
        <taxon>Fungi</taxon>
        <taxon>Dikarya</taxon>
        <taxon>Ascomycota</taxon>
        <taxon>Pezizomycotina</taxon>
        <taxon>Eurotiomycetes</taxon>
        <taxon>Chaetothyriomycetidae</taxon>
        <taxon>Chaetothyriales</taxon>
        <taxon>Trichomeriaceae</taxon>
        <taxon>Knufia</taxon>
    </lineage>
</organism>
<protein>
    <submittedName>
        <fullName evidence="1">Uncharacterized protein</fullName>
    </submittedName>
</protein>
<evidence type="ECO:0000313" key="2">
    <source>
        <dbReference type="Proteomes" id="UP001316803"/>
    </source>
</evidence>
<keyword evidence="2" id="KW-1185">Reference proteome</keyword>